<feature type="transmembrane region" description="Helical" evidence="6">
    <location>
        <begin position="44"/>
        <end position="62"/>
    </location>
</feature>
<keyword evidence="3 6" id="KW-0812">Transmembrane</keyword>
<dbReference type="SUPFAM" id="SSF103473">
    <property type="entry name" value="MFS general substrate transporter"/>
    <property type="match status" value="1"/>
</dbReference>
<feature type="non-terminal residue" evidence="7">
    <location>
        <position position="313"/>
    </location>
</feature>
<evidence type="ECO:0000256" key="3">
    <source>
        <dbReference type="ARBA" id="ARBA00022692"/>
    </source>
</evidence>
<evidence type="ECO:0000256" key="4">
    <source>
        <dbReference type="ARBA" id="ARBA00022989"/>
    </source>
</evidence>
<feature type="transmembrane region" description="Helical" evidence="6">
    <location>
        <begin position="102"/>
        <end position="122"/>
    </location>
</feature>
<dbReference type="GO" id="GO:0005886">
    <property type="term" value="C:plasma membrane"/>
    <property type="evidence" value="ECO:0007669"/>
    <property type="project" value="UniProtKB-SubCell"/>
</dbReference>
<dbReference type="Pfam" id="PF07690">
    <property type="entry name" value="MFS_1"/>
    <property type="match status" value="1"/>
</dbReference>
<feature type="transmembrane region" description="Helical" evidence="6">
    <location>
        <begin position="291"/>
        <end position="312"/>
    </location>
</feature>
<organism evidence="7">
    <name type="scientific">marine metagenome</name>
    <dbReference type="NCBI Taxonomy" id="408172"/>
    <lineage>
        <taxon>unclassified sequences</taxon>
        <taxon>metagenomes</taxon>
        <taxon>ecological metagenomes</taxon>
    </lineage>
</organism>
<keyword evidence="4 6" id="KW-1133">Transmembrane helix</keyword>
<evidence type="ECO:0008006" key="8">
    <source>
        <dbReference type="Google" id="ProtNLM"/>
    </source>
</evidence>
<dbReference type="InterPro" id="IPR036259">
    <property type="entry name" value="MFS_trans_sf"/>
</dbReference>
<keyword evidence="2" id="KW-1003">Cell membrane</keyword>
<comment type="subcellular location">
    <subcellularLocation>
        <location evidence="1">Cell membrane</location>
        <topology evidence="1">Multi-pass membrane protein</topology>
    </subcellularLocation>
</comment>
<feature type="transmembrane region" description="Helical" evidence="6">
    <location>
        <begin position="129"/>
        <end position="147"/>
    </location>
</feature>
<feature type="transmembrane region" description="Helical" evidence="6">
    <location>
        <begin position="159"/>
        <end position="177"/>
    </location>
</feature>
<feature type="transmembrane region" description="Helical" evidence="6">
    <location>
        <begin position="69"/>
        <end position="90"/>
    </location>
</feature>
<dbReference type="EMBL" id="UINC01005668">
    <property type="protein sequence ID" value="SVA22786.1"/>
    <property type="molecule type" value="Genomic_DNA"/>
</dbReference>
<dbReference type="Gene3D" id="1.20.1250.20">
    <property type="entry name" value="MFS general substrate transporter like domains"/>
    <property type="match status" value="1"/>
</dbReference>
<feature type="transmembrane region" description="Helical" evidence="6">
    <location>
        <begin position="236"/>
        <end position="256"/>
    </location>
</feature>
<protein>
    <recommendedName>
        <fullName evidence="8">Major facilitator superfamily (MFS) profile domain-containing protein</fullName>
    </recommendedName>
</protein>
<evidence type="ECO:0000256" key="2">
    <source>
        <dbReference type="ARBA" id="ARBA00022475"/>
    </source>
</evidence>
<dbReference type="PANTHER" id="PTHR43124">
    <property type="entry name" value="PURINE EFFLUX PUMP PBUE"/>
    <property type="match status" value="1"/>
</dbReference>
<sequence>VALRIISIIVLGTVVNIWIALSPSILGALVDYQGLRIDDAGRLISYNIMGTTVATVLAIYIVHRPGANLRLMMFVCAFLVIITSGASVWFAGDFTALSVVRFINGLGAGLGFTVSTVAAIGTPNITRTYAILYGSAFLVGGIGLALLPYVYEFAGIEGAFYGMGLINLLACGLLPFFPKKISQEESIAEKSWLQLDRVFILMSGLVLGALFLHYLFNSGIWTYFERLGVAAGMSAKTTGAILGSSTLAAILGMIAASILGNKFGYLRPIYMGTAAITIATLSLFYSSSELVFGIGTALFNASITFVTPYFIAI</sequence>
<reference evidence="7" key="1">
    <citation type="submission" date="2018-05" db="EMBL/GenBank/DDBJ databases">
        <authorList>
            <person name="Lanie J.A."/>
            <person name="Ng W.-L."/>
            <person name="Kazmierczak K.M."/>
            <person name="Andrzejewski T.M."/>
            <person name="Davidsen T.M."/>
            <person name="Wayne K.J."/>
            <person name="Tettelin H."/>
            <person name="Glass J.I."/>
            <person name="Rusch D."/>
            <person name="Podicherti R."/>
            <person name="Tsui H.-C.T."/>
            <person name="Winkler M.E."/>
        </authorList>
    </citation>
    <scope>NUCLEOTIDE SEQUENCE</scope>
</reference>
<dbReference type="InterPro" id="IPR050189">
    <property type="entry name" value="MFS_Efflux_Transporters"/>
</dbReference>
<gene>
    <name evidence="7" type="ORF">METZ01_LOCUS75640</name>
</gene>
<name>A0A381U3H8_9ZZZZ</name>
<evidence type="ECO:0000313" key="7">
    <source>
        <dbReference type="EMBL" id="SVA22786.1"/>
    </source>
</evidence>
<dbReference type="PANTHER" id="PTHR43124:SF10">
    <property type="entry name" value="PURINE EFFLUX PUMP PBUE"/>
    <property type="match status" value="1"/>
</dbReference>
<evidence type="ECO:0000256" key="1">
    <source>
        <dbReference type="ARBA" id="ARBA00004651"/>
    </source>
</evidence>
<feature type="transmembrane region" description="Helical" evidence="6">
    <location>
        <begin position="268"/>
        <end position="285"/>
    </location>
</feature>
<evidence type="ECO:0000256" key="6">
    <source>
        <dbReference type="SAM" id="Phobius"/>
    </source>
</evidence>
<feature type="non-terminal residue" evidence="7">
    <location>
        <position position="1"/>
    </location>
</feature>
<dbReference type="GO" id="GO:0022857">
    <property type="term" value="F:transmembrane transporter activity"/>
    <property type="evidence" value="ECO:0007669"/>
    <property type="project" value="InterPro"/>
</dbReference>
<evidence type="ECO:0000256" key="5">
    <source>
        <dbReference type="ARBA" id="ARBA00023136"/>
    </source>
</evidence>
<dbReference type="AlphaFoldDB" id="A0A381U3H8"/>
<proteinExistence type="predicted"/>
<feature type="transmembrane region" description="Helical" evidence="6">
    <location>
        <begin position="198"/>
        <end position="216"/>
    </location>
</feature>
<feature type="transmembrane region" description="Helical" evidence="6">
    <location>
        <begin position="7"/>
        <end position="32"/>
    </location>
</feature>
<accession>A0A381U3H8</accession>
<keyword evidence="5 6" id="KW-0472">Membrane</keyword>
<dbReference type="InterPro" id="IPR011701">
    <property type="entry name" value="MFS"/>
</dbReference>